<sequence>MAASTRTYIAFLRAINLGAKRKFPKASIAAAVEAAGCTGVETYINTGNVRFDTSLRSRARIEAALESAFEAEAGFEVPTIVFTQAELREIAADAERFADGHEGRHYVSLLKDPPTQAGVEAVEAAGTAGEVARVGGRAVHLLLGPNYHEARLTNAAVEKHLGVATNRNLTVIRTLAERWC</sequence>
<dbReference type="EMBL" id="JACHWR010000001">
    <property type="protein sequence ID" value="MBB3041082.1"/>
    <property type="molecule type" value="Genomic_DNA"/>
</dbReference>
<protein>
    <submittedName>
        <fullName evidence="1">Uncharacterized protein (DUF1697 family)</fullName>
    </submittedName>
</protein>
<organism evidence="1 2">
    <name type="scientific">Nocardioides soli</name>
    <dbReference type="NCBI Taxonomy" id="1036020"/>
    <lineage>
        <taxon>Bacteria</taxon>
        <taxon>Bacillati</taxon>
        <taxon>Actinomycetota</taxon>
        <taxon>Actinomycetes</taxon>
        <taxon>Propionibacteriales</taxon>
        <taxon>Nocardioidaceae</taxon>
        <taxon>Nocardioides</taxon>
    </lineage>
</organism>
<dbReference type="AlphaFoldDB" id="A0A7W4VTH7"/>
<evidence type="ECO:0000313" key="1">
    <source>
        <dbReference type="EMBL" id="MBB3041082.1"/>
    </source>
</evidence>
<dbReference type="PANTHER" id="PTHR36439">
    <property type="entry name" value="BLL4334 PROTEIN"/>
    <property type="match status" value="1"/>
</dbReference>
<dbReference type="InterPro" id="IPR012545">
    <property type="entry name" value="DUF1697"/>
</dbReference>
<dbReference type="RefSeq" id="WP_183591026.1">
    <property type="nucleotide sequence ID" value="NZ_JACHWR010000001.1"/>
</dbReference>
<keyword evidence="2" id="KW-1185">Reference proteome</keyword>
<dbReference type="PIRSF" id="PIRSF008502">
    <property type="entry name" value="UCP008502"/>
    <property type="match status" value="1"/>
</dbReference>
<accession>A0A7W4VTH7</accession>
<name>A0A7W4VTH7_9ACTN</name>
<dbReference type="Proteomes" id="UP000589626">
    <property type="component" value="Unassembled WGS sequence"/>
</dbReference>
<dbReference type="PANTHER" id="PTHR36439:SF1">
    <property type="entry name" value="DUF1697 DOMAIN-CONTAINING PROTEIN"/>
    <property type="match status" value="1"/>
</dbReference>
<gene>
    <name evidence="1" type="ORF">FHU40_000883</name>
</gene>
<comment type="caution">
    <text evidence="1">The sequence shown here is derived from an EMBL/GenBank/DDBJ whole genome shotgun (WGS) entry which is preliminary data.</text>
</comment>
<proteinExistence type="predicted"/>
<dbReference type="Pfam" id="PF08002">
    <property type="entry name" value="DUF1697"/>
    <property type="match status" value="1"/>
</dbReference>
<dbReference type="SUPFAM" id="SSF160379">
    <property type="entry name" value="SP0830-like"/>
    <property type="match status" value="1"/>
</dbReference>
<evidence type="ECO:0000313" key="2">
    <source>
        <dbReference type="Proteomes" id="UP000589626"/>
    </source>
</evidence>
<dbReference type="Gene3D" id="3.30.70.1280">
    <property type="entry name" value="SP0830-like domains"/>
    <property type="match status" value="1"/>
</dbReference>
<reference evidence="1 2" key="1">
    <citation type="submission" date="2020-08" db="EMBL/GenBank/DDBJ databases">
        <title>Sequencing the genomes of 1000 actinobacteria strains.</title>
        <authorList>
            <person name="Klenk H.-P."/>
        </authorList>
    </citation>
    <scope>NUCLEOTIDE SEQUENCE [LARGE SCALE GENOMIC DNA]</scope>
    <source>
        <strain evidence="1 2">DSM 105498</strain>
    </source>
</reference>